<evidence type="ECO:0000256" key="10">
    <source>
        <dbReference type="ARBA" id="ARBA00022989"/>
    </source>
</evidence>
<evidence type="ECO:0000256" key="1">
    <source>
        <dbReference type="ARBA" id="ARBA00004141"/>
    </source>
</evidence>
<evidence type="ECO:0000256" key="11">
    <source>
        <dbReference type="ARBA" id="ARBA00023136"/>
    </source>
</evidence>
<comment type="similarity">
    <text evidence="4">Belongs to the glycosyltransferase 2 family.</text>
</comment>
<dbReference type="GO" id="GO:0016020">
    <property type="term" value="C:membrane"/>
    <property type="evidence" value="ECO:0007669"/>
    <property type="project" value="UniProtKB-SubCell"/>
</dbReference>
<sequence length="532" mass="59605">MPPLDAVSEAASSIPSHEHSSVTLAAATVCLIWYTAVALVCTIGYCQLWRYYSKPKPRAVFDPVDAPYVTVIRPIKGLEPRLYDCLASTFRQDYPKDKLHVRFCVSDRSDPSVPIVRKLLADFPTHDAELLLEEEDEVLKANSDHLGPNPKIRNMSRAYREATGDIIWVIDCNVWVAKGVCGRMVAKLEGRGENRRNKFVHLTPLTVDIIGTATSSETSCLLNGHWEGSQIRSTNSSSASFQHSDERTALTVGGGRLEEAFMASAHAKFYTAINTVLFAPCIVGKSTMFRRSHLDSLTHNQGIDYFSENICEDHLIGDLLWKQQVPEEAQGEKLGKHACCFGDFAVQPMANMSVGEFWSRRVRWLRVRKFTVTLATLVEPGTESFLCSLYGAFAVTTLPFFHDIFGISQTWGAFALFWLTSVSIWCAMDRTLYLKLHSGASIEVDEETPFFARPPKASSRRNFGEWLFAWLGRENLTLPIWLWAFYGGTKVAWRGKKFRVGMDMKVHEITNGTEAVVSNGSPSHTNGKARKD</sequence>
<dbReference type="OrthoDB" id="1483400at2759"/>
<dbReference type="EMBL" id="JABCIY010000155">
    <property type="protein sequence ID" value="KAF7191824.1"/>
    <property type="molecule type" value="Genomic_DNA"/>
</dbReference>
<feature type="transmembrane region" description="Helical" evidence="15">
    <location>
        <begin position="370"/>
        <end position="391"/>
    </location>
</feature>
<evidence type="ECO:0000256" key="5">
    <source>
        <dbReference type="ARBA" id="ARBA00012699"/>
    </source>
</evidence>
<keyword evidence="7" id="KW-0328">Glycosyltransferase</keyword>
<comment type="caution">
    <text evidence="16">The sequence shown here is derived from an EMBL/GenBank/DDBJ whole genome shotgun (WGS) entry which is preliminary data.</text>
</comment>
<evidence type="ECO:0000256" key="14">
    <source>
        <dbReference type="ARBA" id="ARBA00032575"/>
    </source>
</evidence>
<dbReference type="AlphaFoldDB" id="A0A8H6RIW3"/>
<dbReference type="PANTHER" id="PTHR12726:SF0">
    <property type="entry name" value="CERAMIDE GLUCOSYLTRANSFERASE"/>
    <property type="match status" value="1"/>
</dbReference>
<evidence type="ECO:0000256" key="8">
    <source>
        <dbReference type="ARBA" id="ARBA00022679"/>
    </source>
</evidence>
<feature type="transmembrane region" description="Helical" evidence="15">
    <location>
        <begin position="411"/>
        <end position="428"/>
    </location>
</feature>
<evidence type="ECO:0000256" key="13">
    <source>
        <dbReference type="ARBA" id="ARBA00031543"/>
    </source>
</evidence>
<keyword evidence="17" id="KW-1185">Reference proteome</keyword>
<dbReference type="GO" id="GO:0008120">
    <property type="term" value="F:ceramide glucosyltransferase activity"/>
    <property type="evidence" value="ECO:0007669"/>
    <property type="project" value="UniProtKB-EC"/>
</dbReference>
<dbReference type="EC" id="2.4.1.80" evidence="5"/>
<evidence type="ECO:0000256" key="7">
    <source>
        <dbReference type="ARBA" id="ARBA00022676"/>
    </source>
</evidence>
<gene>
    <name evidence="16" type="ORF">HII31_06869</name>
</gene>
<dbReference type="PANTHER" id="PTHR12726">
    <property type="entry name" value="CERAMIDE GLUCOSYLTRANSFERASE"/>
    <property type="match status" value="1"/>
</dbReference>
<comment type="pathway">
    <text evidence="2">Lipid metabolism; sphingolipid metabolism.</text>
</comment>
<evidence type="ECO:0000256" key="4">
    <source>
        <dbReference type="ARBA" id="ARBA00006739"/>
    </source>
</evidence>
<reference evidence="16" key="1">
    <citation type="submission" date="2020-04" db="EMBL/GenBank/DDBJ databases">
        <title>Draft genome resource of the tomato pathogen Pseudocercospora fuligena.</title>
        <authorList>
            <person name="Zaccaron A."/>
        </authorList>
    </citation>
    <scope>NUCLEOTIDE SEQUENCE</scope>
    <source>
        <strain evidence="16">PF001</strain>
    </source>
</reference>
<keyword evidence="10 15" id="KW-1133">Transmembrane helix</keyword>
<accession>A0A8H6RIW3</accession>
<dbReference type="InterPro" id="IPR025993">
    <property type="entry name" value="Ceramide_glucosylTrfase"/>
</dbReference>
<organism evidence="16 17">
    <name type="scientific">Pseudocercospora fuligena</name>
    <dbReference type="NCBI Taxonomy" id="685502"/>
    <lineage>
        <taxon>Eukaryota</taxon>
        <taxon>Fungi</taxon>
        <taxon>Dikarya</taxon>
        <taxon>Ascomycota</taxon>
        <taxon>Pezizomycotina</taxon>
        <taxon>Dothideomycetes</taxon>
        <taxon>Dothideomycetidae</taxon>
        <taxon>Mycosphaerellales</taxon>
        <taxon>Mycosphaerellaceae</taxon>
        <taxon>Pseudocercospora</taxon>
    </lineage>
</organism>
<dbReference type="GO" id="GO:0006679">
    <property type="term" value="P:glucosylceramide biosynthetic process"/>
    <property type="evidence" value="ECO:0007669"/>
    <property type="project" value="TreeGrafter"/>
</dbReference>
<comment type="subcellular location">
    <subcellularLocation>
        <location evidence="1">Membrane</location>
        <topology evidence="1">Multi-pass membrane protein</topology>
    </subcellularLocation>
</comment>
<dbReference type="Gene3D" id="3.90.550.10">
    <property type="entry name" value="Spore Coat Polysaccharide Biosynthesis Protein SpsA, Chain A"/>
    <property type="match status" value="1"/>
</dbReference>
<evidence type="ECO:0000256" key="12">
    <source>
        <dbReference type="ARBA" id="ARBA00031017"/>
    </source>
</evidence>
<keyword evidence="9 15" id="KW-0812">Transmembrane</keyword>
<keyword evidence="8 16" id="KW-0808">Transferase</keyword>
<proteinExistence type="inferred from homology"/>
<dbReference type="Proteomes" id="UP000660729">
    <property type="component" value="Unassembled WGS sequence"/>
</dbReference>
<evidence type="ECO:0000256" key="3">
    <source>
        <dbReference type="ARBA" id="ARBA00004991"/>
    </source>
</evidence>
<protein>
    <recommendedName>
        <fullName evidence="6">Ceramide glucosyltransferase</fullName>
        <ecNumber evidence="5">2.4.1.80</ecNumber>
    </recommendedName>
    <alternativeName>
        <fullName evidence="13">Glucosylceramide synthase</fullName>
    </alternativeName>
    <alternativeName>
        <fullName evidence="14">UDP-glucose ceramide glucosyltransferase</fullName>
    </alternativeName>
    <alternativeName>
        <fullName evidence="12">UDP-glucose:N-acylsphingosine D-glucosyltransferase</fullName>
    </alternativeName>
</protein>
<dbReference type="UniPathway" id="UPA00222"/>
<feature type="transmembrane region" description="Helical" evidence="15">
    <location>
        <begin position="24"/>
        <end position="48"/>
    </location>
</feature>
<comment type="pathway">
    <text evidence="3">Sphingolipid metabolism.</text>
</comment>
<evidence type="ECO:0000256" key="2">
    <source>
        <dbReference type="ARBA" id="ARBA00004760"/>
    </source>
</evidence>
<dbReference type="SUPFAM" id="SSF53448">
    <property type="entry name" value="Nucleotide-diphospho-sugar transferases"/>
    <property type="match status" value="1"/>
</dbReference>
<evidence type="ECO:0000313" key="17">
    <source>
        <dbReference type="Proteomes" id="UP000660729"/>
    </source>
</evidence>
<evidence type="ECO:0000256" key="9">
    <source>
        <dbReference type="ARBA" id="ARBA00022692"/>
    </source>
</evidence>
<evidence type="ECO:0000256" key="15">
    <source>
        <dbReference type="SAM" id="Phobius"/>
    </source>
</evidence>
<dbReference type="Pfam" id="PF13506">
    <property type="entry name" value="Glyco_transf_21"/>
    <property type="match status" value="2"/>
</dbReference>
<name>A0A8H6RIW3_9PEZI</name>
<keyword evidence="11 15" id="KW-0472">Membrane</keyword>
<evidence type="ECO:0000313" key="16">
    <source>
        <dbReference type="EMBL" id="KAF7191824.1"/>
    </source>
</evidence>
<evidence type="ECO:0000256" key="6">
    <source>
        <dbReference type="ARBA" id="ARBA00019988"/>
    </source>
</evidence>
<dbReference type="InterPro" id="IPR029044">
    <property type="entry name" value="Nucleotide-diphossugar_trans"/>
</dbReference>